<gene>
    <name evidence="2" type="ORF">ATO9_05515</name>
</gene>
<dbReference type="PANTHER" id="PTHR33164">
    <property type="entry name" value="TRANSCRIPTIONAL REGULATOR, MARR FAMILY"/>
    <property type="match status" value="1"/>
</dbReference>
<dbReference type="InterPro" id="IPR036390">
    <property type="entry name" value="WH_DNA-bd_sf"/>
</dbReference>
<evidence type="ECO:0000259" key="1">
    <source>
        <dbReference type="PROSITE" id="PS50995"/>
    </source>
</evidence>
<name>A0A0A0EEU0_9RHOB</name>
<dbReference type="SMART" id="SM00347">
    <property type="entry name" value="HTH_MARR"/>
    <property type="match status" value="1"/>
</dbReference>
<proteinExistence type="predicted"/>
<evidence type="ECO:0000313" key="2">
    <source>
        <dbReference type="EMBL" id="KGM49481.1"/>
    </source>
</evidence>
<dbReference type="Gene3D" id="1.10.10.10">
    <property type="entry name" value="Winged helix-like DNA-binding domain superfamily/Winged helix DNA-binding domain"/>
    <property type="match status" value="1"/>
</dbReference>
<keyword evidence="3" id="KW-1185">Reference proteome</keyword>
<sequence>MGTRDDEMKAILDGFGVDGETSDHALELDAILQAWRRRVQKRELGEMALRELNLPLDLPKLDVMIAIWAPSNEFGATGADETMVATIASRLGIDPSRASRLVSELITEGYAARAVSQQDARRTIVTLTARGNAVVTAVRTIKFLILGSFLADWSEEEIATFTPLLKRFSLWADEVDKTAPERFRAEIASLRAGLDEGQD</sequence>
<dbReference type="PANTHER" id="PTHR33164:SF57">
    <property type="entry name" value="MARR-FAMILY TRANSCRIPTIONAL REGULATOR"/>
    <property type="match status" value="1"/>
</dbReference>
<dbReference type="EMBL" id="AQQX01000002">
    <property type="protein sequence ID" value="KGM49481.1"/>
    <property type="molecule type" value="Genomic_DNA"/>
</dbReference>
<dbReference type="Pfam" id="PF12802">
    <property type="entry name" value="MarR_2"/>
    <property type="match status" value="1"/>
</dbReference>
<dbReference type="PROSITE" id="PS50995">
    <property type="entry name" value="HTH_MARR_2"/>
    <property type="match status" value="1"/>
</dbReference>
<dbReference type="STRING" id="1461694.ATO9_05515"/>
<dbReference type="InterPro" id="IPR000835">
    <property type="entry name" value="HTH_MarR-typ"/>
</dbReference>
<dbReference type="PRINTS" id="PR00598">
    <property type="entry name" value="HTHMARR"/>
</dbReference>
<dbReference type="GO" id="GO:0003700">
    <property type="term" value="F:DNA-binding transcription factor activity"/>
    <property type="evidence" value="ECO:0007669"/>
    <property type="project" value="InterPro"/>
</dbReference>
<dbReference type="InterPro" id="IPR036388">
    <property type="entry name" value="WH-like_DNA-bd_sf"/>
</dbReference>
<dbReference type="InterPro" id="IPR039422">
    <property type="entry name" value="MarR/SlyA-like"/>
</dbReference>
<feature type="domain" description="HTH marR-type" evidence="1">
    <location>
        <begin position="25"/>
        <end position="170"/>
    </location>
</feature>
<dbReference type="eggNOG" id="COG1846">
    <property type="taxonomic scope" value="Bacteria"/>
</dbReference>
<organism evidence="2 3">
    <name type="scientific">Pseudooceanicola atlanticus</name>
    <dbReference type="NCBI Taxonomy" id="1461694"/>
    <lineage>
        <taxon>Bacteria</taxon>
        <taxon>Pseudomonadati</taxon>
        <taxon>Pseudomonadota</taxon>
        <taxon>Alphaproteobacteria</taxon>
        <taxon>Rhodobacterales</taxon>
        <taxon>Paracoccaceae</taxon>
        <taxon>Pseudooceanicola</taxon>
    </lineage>
</organism>
<comment type="caution">
    <text evidence="2">The sequence shown here is derived from an EMBL/GenBank/DDBJ whole genome shotgun (WGS) entry which is preliminary data.</text>
</comment>
<evidence type="ECO:0000313" key="3">
    <source>
        <dbReference type="Proteomes" id="UP000030004"/>
    </source>
</evidence>
<dbReference type="GO" id="GO:0006950">
    <property type="term" value="P:response to stress"/>
    <property type="evidence" value="ECO:0007669"/>
    <property type="project" value="TreeGrafter"/>
</dbReference>
<dbReference type="AlphaFoldDB" id="A0A0A0EEU0"/>
<protein>
    <submittedName>
        <fullName evidence="2">Transcriptional regulator</fullName>
    </submittedName>
</protein>
<accession>A0A0A0EEU0</accession>
<reference evidence="2 3" key="1">
    <citation type="journal article" date="2015" name="Antonie Van Leeuwenhoek">
        <title>Pseudooceanicola atlanticus gen. nov. sp. nov., isolated from surface seawater of the Atlantic Ocean and reclassification of Oceanicola batsensis, Oceanicola marinus, Oceanicola nitratireducens, Oceanicola nanhaiensis, Oceanicola antarcticus and Oceanicola flagellatus, as Pseudooceanicola batsensis comb. nov., Pseudooceanicola marinus comb. nov., Pseudooceanicola nitratireducens comb. nov., Pseudooceanicola nanhaiensis comb. nov., Pseudooceanicola antarcticus comb. nov., and Pseudooceanicola flagellatus comb. nov.</title>
        <authorList>
            <person name="Lai Q."/>
            <person name="Li G."/>
            <person name="Liu X."/>
            <person name="Du Y."/>
            <person name="Sun F."/>
            <person name="Shao Z."/>
        </authorList>
    </citation>
    <scope>NUCLEOTIDE SEQUENCE [LARGE SCALE GENOMIC DNA]</scope>
    <source>
        <strain evidence="2 3">22II-s11g</strain>
    </source>
</reference>
<dbReference type="SUPFAM" id="SSF46785">
    <property type="entry name" value="Winged helix' DNA-binding domain"/>
    <property type="match status" value="1"/>
</dbReference>
<dbReference type="Proteomes" id="UP000030004">
    <property type="component" value="Unassembled WGS sequence"/>
</dbReference>